<dbReference type="InterPro" id="IPR036477">
    <property type="entry name" value="Formyl_transf_N_sf"/>
</dbReference>
<dbReference type="GO" id="GO:0004479">
    <property type="term" value="F:methionyl-tRNA formyltransferase activity"/>
    <property type="evidence" value="ECO:0007669"/>
    <property type="project" value="TreeGrafter"/>
</dbReference>
<name>A0A8J2UL28_9BURK</name>
<evidence type="ECO:0000313" key="2">
    <source>
        <dbReference type="EMBL" id="GGC10624.1"/>
    </source>
</evidence>
<comment type="caution">
    <text evidence="2">The sequence shown here is derived from an EMBL/GenBank/DDBJ whole genome shotgun (WGS) entry which is preliminary data.</text>
</comment>
<dbReference type="EMBL" id="BMCG01000003">
    <property type="protein sequence ID" value="GGC10624.1"/>
    <property type="molecule type" value="Genomic_DNA"/>
</dbReference>
<dbReference type="PANTHER" id="PTHR11138">
    <property type="entry name" value="METHIONYL-TRNA FORMYLTRANSFERASE"/>
    <property type="match status" value="1"/>
</dbReference>
<dbReference type="PANTHER" id="PTHR11138:SF5">
    <property type="entry name" value="METHIONYL-TRNA FORMYLTRANSFERASE, MITOCHONDRIAL"/>
    <property type="match status" value="1"/>
</dbReference>
<reference evidence="2" key="1">
    <citation type="journal article" date="2014" name="Int. J. Syst. Evol. Microbiol.">
        <title>Complete genome sequence of Corynebacterium casei LMG S-19264T (=DSM 44701T), isolated from a smear-ripened cheese.</title>
        <authorList>
            <consortium name="US DOE Joint Genome Institute (JGI-PGF)"/>
            <person name="Walter F."/>
            <person name="Albersmeier A."/>
            <person name="Kalinowski J."/>
            <person name="Ruckert C."/>
        </authorList>
    </citation>
    <scope>NUCLEOTIDE SEQUENCE</scope>
    <source>
        <strain evidence="2">CCM 7086</strain>
    </source>
</reference>
<gene>
    <name evidence="2" type="ORF">GCM10007205_19670</name>
</gene>
<dbReference type="GO" id="GO:0005829">
    <property type="term" value="C:cytosol"/>
    <property type="evidence" value="ECO:0007669"/>
    <property type="project" value="TreeGrafter"/>
</dbReference>
<dbReference type="RefSeq" id="WP_229728969.1">
    <property type="nucleotide sequence ID" value="NZ_BMCG01000003.1"/>
</dbReference>
<keyword evidence="3" id="KW-1185">Reference proteome</keyword>
<dbReference type="Proteomes" id="UP000620266">
    <property type="component" value="Unassembled WGS sequence"/>
</dbReference>
<feature type="domain" description="Formyl transferase N-terminal" evidence="1">
    <location>
        <begin position="68"/>
        <end position="157"/>
    </location>
</feature>
<dbReference type="InterPro" id="IPR002376">
    <property type="entry name" value="Formyl_transf_N"/>
</dbReference>
<dbReference type="SUPFAM" id="SSF53328">
    <property type="entry name" value="Formyltransferase"/>
    <property type="match status" value="1"/>
</dbReference>
<accession>A0A8J2UL28</accession>
<reference evidence="2" key="2">
    <citation type="submission" date="2020-09" db="EMBL/GenBank/DDBJ databases">
        <authorList>
            <person name="Sun Q."/>
            <person name="Sedlacek I."/>
        </authorList>
    </citation>
    <scope>NUCLEOTIDE SEQUENCE</scope>
    <source>
        <strain evidence="2">CCM 7086</strain>
    </source>
</reference>
<sequence length="210" mass="22344">MNIYICGQKHFGAEVFSALLAAGHNMVGVSSPELSGDGGPDRLKAVAEAAGVKWMKSGLLNENTIPDGVDLIVTAHSHDFVREPTRNRTTYGAIGYHPSLLPLHRGKDAIIWTIRMGDKVAGGSVYWLDEVMDGGPIAAQEHVFVLPGDTPELLWKRDLAPLGIRLLTEVCDDIANGKIVKIVQNEDIATVEPSIKKADAAAAAAAATAK</sequence>
<evidence type="ECO:0000259" key="1">
    <source>
        <dbReference type="Pfam" id="PF00551"/>
    </source>
</evidence>
<protein>
    <submittedName>
        <fullName evidence="2">Methionyl-tRNA formyltransferase</fullName>
    </submittedName>
</protein>
<dbReference type="AlphaFoldDB" id="A0A8J2UL28"/>
<proteinExistence type="predicted"/>
<dbReference type="Gene3D" id="3.40.50.12230">
    <property type="match status" value="1"/>
</dbReference>
<dbReference type="Pfam" id="PF00551">
    <property type="entry name" value="Formyl_trans_N"/>
    <property type="match status" value="1"/>
</dbReference>
<organism evidence="2 3">
    <name type="scientific">Oxalicibacterium flavum</name>
    <dbReference type="NCBI Taxonomy" id="179467"/>
    <lineage>
        <taxon>Bacteria</taxon>
        <taxon>Pseudomonadati</taxon>
        <taxon>Pseudomonadota</taxon>
        <taxon>Betaproteobacteria</taxon>
        <taxon>Burkholderiales</taxon>
        <taxon>Oxalobacteraceae</taxon>
        <taxon>Oxalicibacterium</taxon>
    </lineage>
</organism>
<evidence type="ECO:0000313" key="3">
    <source>
        <dbReference type="Proteomes" id="UP000620266"/>
    </source>
</evidence>